<evidence type="ECO:0000256" key="1">
    <source>
        <dbReference type="ARBA" id="ARBA00009646"/>
    </source>
</evidence>
<feature type="region of interest" description="Disordered" evidence="3">
    <location>
        <begin position="1"/>
        <end position="310"/>
    </location>
</feature>
<evidence type="ECO:0000256" key="2">
    <source>
        <dbReference type="ARBA" id="ARBA00022737"/>
    </source>
</evidence>
<feature type="domain" description="Beta/gamma crystallin 'Greek key'" evidence="4">
    <location>
        <begin position="734"/>
        <end position="771"/>
    </location>
</feature>
<feature type="domain" description="Beta/gamma crystallin 'Greek key'" evidence="4">
    <location>
        <begin position="349"/>
        <end position="388"/>
    </location>
</feature>
<feature type="domain" description="Beta/gamma crystallin 'Greek key'" evidence="4">
    <location>
        <begin position="389"/>
        <end position="441"/>
    </location>
</feature>
<feature type="compositionally biased region" description="Basic and acidic residues" evidence="3">
    <location>
        <begin position="1"/>
        <end position="18"/>
    </location>
</feature>
<organism evidence="5 6">
    <name type="scientific">Albula goreensis</name>
    <dbReference type="NCBI Taxonomy" id="1534307"/>
    <lineage>
        <taxon>Eukaryota</taxon>
        <taxon>Metazoa</taxon>
        <taxon>Chordata</taxon>
        <taxon>Craniata</taxon>
        <taxon>Vertebrata</taxon>
        <taxon>Euteleostomi</taxon>
        <taxon>Actinopterygii</taxon>
        <taxon>Neopterygii</taxon>
        <taxon>Teleostei</taxon>
        <taxon>Albuliformes</taxon>
        <taxon>Albulidae</taxon>
        <taxon>Albula</taxon>
    </lineage>
</organism>
<dbReference type="Gene3D" id="2.60.20.10">
    <property type="entry name" value="Crystallins"/>
    <property type="match status" value="6"/>
</dbReference>
<protein>
    <recommendedName>
        <fullName evidence="4">Beta/gamma crystallin 'Greek key' domain-containing protein</fullName>
    </recommendedName>
</protein>
<dbReference type="Pfam" id="PF00030">
    <property type="entry name" value="Crystall"/>
    <property type="match status" value="6"/>
</dbReference>
<dbReference type="InterPro" id="IPR035992">
    <property type="entry name" value="Ricin_B-like_lectins"/>
</dbReference>
<feature type="domain" description="Beta/gamma crystallin 'Greek key'" evidence="4">
    <location>
        <begin position="822"/>
        <end position="862"/>
    </location>
</feature>
<comment type="caution">
    <text evidence="5">The sequence shown here is derived from an EMBL/GenBank/DDBJ whole genome shotgun (WGS) entry which is preliminary data.</text>
</comment>
<dbReference type="AlphaFoldDB" id="A0A8T3D434"/>
<accession>A0A8T3D434</accession>
<evidence type="ECO:0000313" key="5">
    <source>
        <dbReference type="EMBL" id="KAI1892389.1"/>
    </source>
</evidence>
<keyword evidence="2" id="KW-0677">Repeat</keyword>
<dbReference type="EMBL" id="JAERUA010000012">
    <property type="protein sequence ID" value="KAI1892389.1"/>
    <property type="molecule type" value="Genomic_DNA"/>
</dbReference>
<evidence type="ECO:0000256" key="3">
    <source>
        <dbReference type="SAM" id="MobiDB-lite"/>
    </source>
</evidence>
<feature type="compositionally biased region" description="Low complexity" evidence="3">
    <location>
        <begin position="94"/>
        <end position="108"/>
    </location>
</feature>
<dbReference type="SMART" id="SM00247">
    <property type="entry name" value="XTALbg"/>
    <property type="match status" value="6"/>
</dbReference>
<dbReference type="InterPro" id="IPR001064">
    <property type="entry name" value="Beta/gamma_crystallin"/>
</dbReference>
<proteinExistence type="inferred from homology"/>
<dbReference type="Gene3D" id="2.80.10.50">
    <property type="match status" value="1"/>
</dbReference>
<gene>
    <name evidence="5" type="ORF">AGOR_G00132860</name>
</gene>
<dbReference type="Proteomes" id="UP000829720">
    <property type="component" value="Unassembled WGS sequence"/>
</dbReference>
<dbReference type="SUPFAM" id="SSF50370">
    <property type="entry name" value="Ricin B-like lectins"/>
    <property type="match status" value="1"/>
</dbReference>
<keyword evidence="6" id="KW-1185">Reference proteome</keyword>
<dbReference type="PROSITE" id="PS50915">
    <property type="entry name" value="CRYSTALLIN_BETA_GAMMA"/>
    <property type="match status" value="8"/>
</dbReference>
<feature type="domain" description="Beta/gamma crystallin 'Greek key'" evidence="4">
    <location>
        <begin position="590"/>
        <end position="632"/>
    </location>
</feature>
<dbReference type="PANTHER" id="PTHR11818">
    <property type="entry name" value="BETA/GAMMA CRYSTALLIN"/>
    <property type="match status" value="1"/>
</dbReference>
<feature type="compositionally biased region" description="Low complexity" evidence="3">
    <location>
        <begin position="293"/>
        <end position="306"/>
    </location>
</feature>
<feature type="domain" description="Beta/gamma crystallin 'Greek key'" evidence="4">
    <location>
        <begin position="682"/>
        <end position="724"/>
    </location>
</feature>
<dbReference type="Pfam" id="PF00652">
    <property type="entry name" value="Ricin_B_lectin"/>
    <property type="match status" value="1"/>
</dbReference>
<comment type="similarity">
    <text evidence="1">Belongs to the beta/gamma-crystallin family.</text>
</comment>
<feature type="compositionally biased region" description="Polar residues" evidence="3">
    <location>
        <begin position="193"/>
        <end position="292"/>
    </location>
</feature>
<dbReference type="PANTHER" id="PTHR11818:SF2">
    <property type="entry name" value="BETA_GAMMA CRYSTALLIN DOMAIN-CONTAINING PROTEIN 1"/>
    <property type="match status" value="1"/>
</dbReference>
<sequence>MLREKRRGAEEGEVESKKGPSRLGRMSILSGLVGSSSSLRNRSADKADSALQKALAAISAPQNGLAAPPTLPAPAHPDKDLPSPPNTQSPSPTPSANQLTAQSPSPSSANQAIVPSPGTPPSASLLTEKDPSPPSQLSTQGPSVSPSAIQLTTQGPSPSPSPNQLTTQGPSPSPSPNQLTTQGPSPVPPANHLSAQGLSPSPSASQLTSQGPSPLSSLNQPNTQGPSVSPSAIQLTIQDPSPSPSPNQVTSQGPTPFPSSNQLAAQGLSPSALPNQITPQGPSTSPSPNQLTAQSPSPASSLMPSADGKAKDPVVKFLSREQWETLPYPGASMQSREVQAVREFYRRPGKIVFHEQAKFSGEAFEVFHDMTDATSLKLSAVISVRVVRGCWLLYERPGFEGRSIALEEGSIELENMWANEQPSGQSPPTAPFVIGSIRLAVRDYSRPRIDLFTEPMGWGRQSTYENEAIELGAYGIPQNTASIKVHSGVWLVYSDPGFQGPLAVLEKGEYPHHEVWGFPTPHVGSLRPLRMGGLKVENANEVKTLLYEKPGLQGLCMEVVTDILSLGGKQDRQDCTRKLVSIGSIKIVSGLWVGYSLPRFEGRQFILEEGEYLDHSDWGGGENGLRSLRPILTQDFLTPHVKLCSERDFGDKGLSLDLFGPVENMEETGHGLKTESINVLSGLWVAFEKKTFCGEMYILEKGLYSGPEDWGAQNSTIASLQPVFLDDLGAVAKFKVQLFSEPGFQGELHVLTEDTPLLPDGFSVASCKVLAGSWLGFEGVDFADPMYVLEEGDYPSLRAMGCMRPESAVRSLQKAGFEFSLPSITLFSRPGFKGKRMVLKDGVVNLQLLGFDSRIQSVLVEGGMWVLYDGCNFQGRQILLLPSEVGDWRTFSSWQRIRSLRPITQKRVYFRLRNRESGMMMSLTGALDEIKMIRIQATEDTGGVEQIWVYQNGLLKSKMLDSCCLEITGSVAMAGSRIGLSDEAGKEQHRWSISQDGLISCSEKNNLVLEVKGGQQYDRNQVILNEIDEQKLSQRWTVEVL</sequence>
<feature type="compositionally biased region" description="Polar residues" evidence="3">
    <location>
        <begin position="135"/>
        <end position="184"/>
    </location>
</feature>
<feature type="domain" description="Beta/gamma crystallin 'Greek key'" evidence="4">
    <location>
        <begin position="863"/>
        <end position="904"/>
    </location>
</feature>
<dbReference type="InterPro" id="IPR050252">
    <property type="entry name" value="Beta/Gamma-Crystallin"/>
</dbReference>
<dbReference type="PRINTS" id="PR01367">
    <property type="entry name" value="BGCRYSTALLIN"/>
</dbReference>
<dbReference type="SMART" id="SM00458">
    <property type="entry name" value="RICIN"/>
    <property type="match status" value="1"/>
</dbReference>
<feature type="domain" description="Beta/gamma crystallin 'Greek key'" evidence="4">
    <location>
        <begin position="488"/>
        <end position="530"/>
    </location>
</feature>
<feature type="compositionally biased region" description="Pro residues" evidence="3">
    <location>
        <begin position="82"/>
        <end position="93"/>
    </location>
</feature>
<dbReference type="InterPro" id="IPR000772">
    <property type="entry name" value="Ricin_B_lectin"/>
</dbReference>
<evidence type="ECO:0000313" key="6">
    <source>
        <dbReference type="Proteomes" id="UP000829720"/>
    </source>
</evidence>
<dbReference type="SUPFAM" id="SSF49695">
    <property type="entry name" value="gamma-Crystallin-like"/>
    <property type="match status" value="3"/>
</dbReference>
<name>A0A8T3D434_9TELE</name>
<reference evidence="5" key="1">
    <citation type="submission" date="2021-01" db="EMBL/GenBank/DDBJ databases">
        <authorList>
            <person name="Zahm M."/>
            <person name="Roques C."/>
            <person name="Cabau C."/>
            <person name="Klopp C."/>
            <person name="Donnadieu C."/>
            <person name="Jouanno E."/>
            <person name="Lampietro C."/>
            <person name="Louis A."/>
            <person name="Herpin A."/>
            <person name="Echchiki A."/>
            <person name="Berthelot C."/>
            <person name="Parey E."/>
            <person name="Roest-Crollius H."/>
            <person name="Braasch I."/>
            <person name="Postlethwait J."/>
            <person name="Bobe J."/>
            <person name="Montfort J."/>
            <person name="Bouchez O."/>
            <person name="Begum T."/>
            <person name="Mejri S."/>
            <person name="Adams A."/>
            <person name="Chen W.-J."/>
            <person name="Guiguen Y."/>
        </authorList>
    </citation>
    <scope>NUCLEOTIDE SEQUENCE</scope>
    <source>
        <tissue evidence="5">Blood</tissue>
    </source>
</reference>
<dbReference type="OrthoDB" id="9895617at2759"/>
<dbReference type="PROSITE" id="PS50231">
    <property type="entry name" value="RICIN_B_LECTIN"/>
    <property type="match status" value="1"/>
</dbReference>
<dbReference type="InterPro" id="IPR011024">
    <property type="entry name" value="G_crystallin-like"/>
</dbReference>
<evidence type="ECO:0000259" key="4">
    <source>
        <dbReference type="PROSITE" id="PS50915"/>
    </source>
</evidence>
<feature type="compositionally biased region" description="Low complexity" evidence="3">
    <location>
        <begin position="27"/>
        <end position="41"/>
    </location>
</feature>